<reference evidence="10 11" key="1">
    <citation type="submission" date="2021-01" db="EMBL/GenBank/DDBJ databases">
        <title>Paenibacillus sp.nov. isolated from the rhizosphere soil of tomato plant.</title>
        <authorList>
            <person name="Thin K.K."/>
            <person name="Zhang X."/>
            <person name="He S."/>
        </authorList>
    </citation>
    <scope>NUCLEOTIDE SEQUENCE [LARGE SCALE GENOMIC DNA]</scope>
    <source>
        <strain evidence="10 11">DXFW5</strain>
    </source>
</reference>
<feature type="domain" description="Spore germination GerAC-like C-terminal" evidence="8">
    <location>
        <begin position="212"/>
        <end position="375"/>
    </location>
</feature>
<keyword evidence="7" id="KW-0449">Lipoprotein</keyword>
<evidence type="ECO:0000256" key="6">
    <source>
        <dbReference type="ARBA" id="ARBA00023139"/>
    </source>
</evidence>
<gene>
    <name evidence="10" type="ORF">IM700_017790</name>
</gene>
<sequence length="388" mass="43107">MDKRARVRRLAVMLCSLTVFTLSGCWNYREVDKLTTVAGIAIDKGVEDGQIKLTVEVVDGSGGQDAMSVGSSRISLSGKTMFEIVRRMITESGSRLYWAHAKSIILSEEIARDGAAKIIDWYVRDTETRADIHILVSGEKTAEEVLTSDGKSGEPLSYKIDDILKNETSVSNSPTTEIFDFADTINTPGISSILPMVYSSENKGAKTASIRGSAVFDIDKMLGRMNAHDTKFVLFLRDEIKGGILTLGGYNRPPGISLEIFKSKTKVEPVLVDGQVEIRVKTHTVTAVDEVQENVDYYTAKGQAEIERMAEDILVKEMENVIEIAQKRYKQDIFGFGDRIHKKMPKVWKSLEPDWDEKFSRLKVSVQAKVDIKGTASIRKPIKTGGEE</sequence>
<keyword evidence="11" id="KW-1185">Reference proteome</keyword>
<keyword evidence="5" id="KW-0472">Membrane</keyword>
<comment type="similarity">
    <text evidence="2">Belongs to the GerABKC lipoprotein family.</text>
</comment>
<accession>A0ABS2HBT3</accession>
<dbReference type="EMBL" id="JADCNN020000019">
    <property type="protein sequence ID" value="MBM6997514.1"/>
    <property type="molecule type" value="Genomic_DNA"/>
</dbReference>
<dbReference type="PANTHER" id="PTHR35789:SF1">
    <property type="entry name" value="SPORE GERMINATION PROTEIN B3"/>
    <property type="match status" value="1"/>
</dbReference>
<dbReference type="Gene3D" id="3.30.300.210">
    <property type="entry name" value="Nutrient germinant receptor protein C, domain 3"/>
    <property type="match status" value="1"/>
</dbReference>
<protein>
    <submittedName>
        <fullName evidence="10">Ger(X)C family spore germination protein</fullName>
    </submittedName>
</protein>
<evidence type="ECO:0000256" key="5">
    <source>
        <dbReference type="ARBA" id="ARBA00023136"/>
    </source>
</evidence>
<comment type="caution">
    <text evidence="10">The sequence shown here is derived from an EMBL/GenBank/DDBJ whole genome shotgun (WGS) entry which is preliminary data.</text>
</comment>
<dbReference type="Pfam" id="PF25198">
    <property type="entry name" value="Spore_GerAC_N"/>
    <property type="match status" value="1"/>
</dbReference>
<keyword evidence="4" id="KW-0732">Signal</keyword>
<evidence type="ECO:0000256" key="2">
    <source>
        <dbReference type="ARBA" id="ARBA00007886"/>
    </source>
</evidence>
<keyword evidence="6" id="KW-0564">Palmitate</keyword>
<evidence type="ECO:0000259" key="8">
    <source>
        <dbReference type="Pfam" id="PF05504"/>
    </source>
</evidence>
<dbReference type="InterPro" id="IPR046953">
    <property type="entry name" value="Spore_GerAC-like_C"/>
</dbReference>
<organism evidence="10 11">
    <name type="scientific">Paenibacillus rhizolycopersici</name>
    <dbReference type="NCBI Taxonomy" id="2780073"/>
    <lineage>
        <taxon>Bacteria</taxon>
        <taxon>Bacillati</taxon>
        <taxon>Bacillota</taxon>
        <taxon>Bacilli</taxon>
        <taxon>Bacillales</taxon>
        <taxon>Paenibacillaceae</taxon>
        <taxon>Paenibacillus</taxon>
    </lineage>
</organism>
<comment type="subcellular location">
    <subcellularLocation>
        <location evidence="1">Membrane</location>
        <topology evidence="1">Lipid-anchor</topology>
    </subcellularLocation>
</comment>
<dbReference type="PROSITE" id="PS51257">
    <property type="entry name" value="PROKAR_LIPOPROTEIN"/>
    <property type="match status" value="1"/>
</dbReference>
<evidence type="ECO:0000256" key="1">
    <source>
        <dbReference type="ARBA" id="ARBA00004635"/>
    </source>
</evidence>
<dbReference type="Proteomes" id="UP001516620">
    <property type="component" value="Unassembled WGS sequence"/>
</dbReference>
<dbReference type="InterPro" id="IPR038501">
    <property type="entry name" value="Spore_GerAC_C_sf"/>
</dbReference>
<evidence type="ECO:0000313" key="10">
    <source>
        <dbReference type="EMBL" id="MBM6997514.1"/>
    </source>
</evidence>
<dbReference type="RefSeq" id="WP_193418215.1">
    <property type="nucleotide sequence ID" value="NZ_JADCNN020000019.1"/>
</dbReference>
<dbReference type="Pfam" id="PF05504">
    <property type="entry name" value="Spore_GerAC"/>
    <property type="match status" value="1"/>
</dbReference>
<evidence type="ECO:0000256" key="4">
    <source>
        <dbReference type="ARBA" id="ARBA00022729"/>
    </source>
</evidence>
<proteinExistence type="inferred from homology"/>
<evidence type="ECO:0000313" key="11">
    <source>
        <dbReference type="Proteomes" id="UP001516620"/>
    </source>
</evidence>
<dbReference type="NCBIfam" id="TIGR02887">
    <property type="entry name" value="spore_ger_x_C"/>
    <property type="match status" value="1"/>
</dbReference>
<dbReference type="PANTHER" id="PTHR35789">
    <property type="entry name" value="SPORE GERMINATION PROTEIN B3"/>
    <property type="match status" value="1"/>
</dbReference>
<keyword evidence="3" id="KW-0309">Germination</keyword>
<evidence type="ECO:0000259" key="9">
    <source>
        <dbReference type="Pfam" id="PF25198"/>
    </source>
</evidence>
<dbReference type="InterPro" id="IPR008844">
    <property type="entry name" value="Spore_GerAC-like"/>
</dbReference>
<dbReference type="InterPro" id="IPR057336">
    <property type="entry name" value="GerAC_N"/>
</dbReference>
<evidence type="ECO:0000256" key="7">
    <source>
        <dbReference type="ARBA" id="ARBA00023288"/>
    </source>
</evidence>
<name>A0ABS2HBT3_9BACL</name>
<feature type="domain" description="Spore germination protein N-terminal" evidence="9">
    <location>
        <begin position="27"/>
        <end position="197"/>
    </location>
</feature>
<evidence type="ECO:0000256" key="3">
    <source>
        <dbReference type="ARBA" id="ARBA00022544"/>
    </source>
</evidence>